<dbReference type="InterPro" id="IPR003313">
    <property type="entry name" value="AraC-bd"/>
</dbReference>
<organism evidence="7 8">
    <name type="scientific">Photorhabdus cinerea</name>
    <dbReference type="NCBI Taxonomy" id="471575"/>
    <lineage>
        <taxon>Bacteria</taxon>
        <taxon>Pseudomonadati</taxon>
        <taxon>Pseudomonadota</taxon>
        <taxon>Gammaproteobacteria</taxon>
        <taxon>Enterobacterales</taxon>
        <taxon>Morganellaceae</taxon>
        <taxon>Photorhabdus</taxon>
    </lineage>
</organism>
<evidence type="ECO:0000256" key="1">
    <source>
        <dbReference type="ARBA" id="ARBA00023015"/>
    </source>
</evidence>
<dbReference type="SUPFAM" id="SSF51215">
    <property type="entry name" value="Regulatory protein AraC"/>
    <property type="match status" value="1"/>
</dbReference>
<dbReference type="EMBL" id="PUJW01000062">
    <property type="protein sequence ID" value="NHB94680.1"/>
    <property type="molecule type" value="Genomic_DNA"/>
</dbReference>
<protein>
    <recommendedName>
        <fullName evidence="5">Arabinose operon regulatory protein</fullName>
    </recommendedName>
</protein>
<keyword evidence="8" id="KW-1185">Reference proteome</keyword>
<dbReference type="Gene3D" id="2.60.120.10">
    <property type="entry name" value="Jelly Rolls"/>
    <property type="match status" value="1"/>
</dbReference>
<keyword evidence="3" id="KW-0010">Activator</keyword>
<feature type="domain" description="HTH araC/xylS-type" evidence="6">
    <location>
        <begin position="141"/>
        <end position="238"/>
    </location>
</feature>
<dbReference type="RefSeq" id="WP_166310760.1">
    <property type="nucleotide sequence ID" value="NZ_CAWPIB010000062.1"/>
</dbReference>
<keyword evidence="2" id="KW-0238">DNA-binding</keyword>
<evidence type="ECO:0000313" key="7">
    <source>
        <dbReference type="EMBL" id="NHB94680.1"/>
    </source>
</evidence>
<dbReference type="SUPFAM" id="SSF46689">
    <property type="entry name" value="Homeodomain-like"/>
    <property type="match status" value="2"/>
</dbReference>
<dbReference type="InterPro" id="IPR018062">
    <property type="entry name" value="HTH_AraC-typ_CS"/>
</dbReference>
<reference evidence="7 8" key="1">
    <citation type="submission" date="2018-02" db="EMBL/GenBank/DDBJ databases">
        <authorList>
            <person name="Machado R.A."/>
        </authorList>
    </citation>
    <scope>NUCLEOTIDE SEQUENCE [LARGE SCALE GENOMIC DNA]</scope>
    <source>
        <strain evidence="7 8">DSM 19724</strain>
    </source>
</reference>
<dbReference type="PANTHER" id="PTHR11019">
    <property type="entry name" value="HTH-TYPE TRANSCRIPTIONAL REGULATOR NIMR"/>
    <property type="match status" value="1"/>
</dbReference>
<accession>A0A7X5QIB0</accession>
<dbReference type="PROSITE" id="PS00041">
    <property type="entry name" value="HTH_ARAC_FAMILY_1"/>
    <property type="match status" value="1"/>
</dbReference>
<dbReference type="InterPro" id="IPR020449">
    <property type="entry name" value="Tscrpt_reg_AraC-type_HTH"/>
</dbReference>
<evidence type="ECO:0000256" key="3">
    <source>
        <dbReference type="ARBA" id="ARBA00023159"/>
    </source>
</evidence>
<dbReference type="PROSITE" id="PS01124">
    <property type="entry name" value="HTH_ARAC_FAMILY_2"/>
    <property type="match status" value="1"/>
</dbReference>
<dbReference type="InterPro" id="IPR018060">
    <property type="entry name" value="HTH_AraC"/>
</dbReference>
<comment type="caution">
    <text evidence="7">The sequence shown here is derived from an EMBL/GenBank/DDBJ whole genome shotgun (WGS) entry which is preliminary data.</text>
</comment>
<dbReference type="InterPro" id="IPR014710">
    <property type="entry name" value="RmlC-like_jellyroll"/>
</dbReference>
<dbReference type="AlphaFoldDB" id="A0A7X5QIB0"/>
<sequence length="238" mass="27003">MFRVNKFEHSSHYDTAWHEHDSGQLYLITQGIIMVDTENAQWSVTAGTLGWFPPGLKHKASVRNSVEGVSYYFSATVSRLFPLNEGIYSADPFVLNLLERISRLSMPDYSEEYKSSLLTLLSTEINHAPRLALNLPLPHDKRARAVADVLLNKPDCSLTQRELALNYGLSTRHLSRLYLQQTGLSFSQWRQQSKVITSLQWLIASMPISEVADRSGYSNVSAYIEAFKKRFGKTPGQF</sequence>
<evidence type="ECO:0000256" key="2">
    <source>
        <dbReference type="ARBA" id="ARBA00023125"/>
    </source>
</evidence>
<evidence type="ECO:0000256" key="4">
    <source>
        <dbReference type="ARBA" id="ARBA00023163"/>
    </source>
</evidence>
<dbReference type="SMART" id="SM00342">
    <property type="entry name" value="HTH_ARAC"/>
    <property type="match status" value="1"/>
</dbReference>
<dbReference type="Pfam" id="PF12833">
    <property type="entry name" value="HTH_18"/>
    <property type="match status" value="1"/>
</dbReference>
<dbReference type="GO" id="GO:0043565">
    <property type="term" value="F:sequence-specific DNA binding"/>
    <property type="evidence" value="ECO:0007669"/>
    <property type="project" value="InterPro"/>
</dbReference>
<dbReference type="PANTHER" id="PTHR11019:SF159">
    <property type="entry name" value="TRANSCRIPTIONAL REGULATOR-RELATED"/>
    <property type="match status" value="1"/>
</dbReference>
<keyword evidence="4" id="KW-0804">Transcription</keyword>
<gene>
    <name evidence="7" type="ORF">C5469_22160</name>
</gene>
<keyword evidence="1" id="KW-0805">Transcription regulation</keyword>
<dbReference type="GO" id="GO:0003700">
    <property type="term" value="F:DNA-binding transcription factor activity"/>
    <property type="evidence" value="ECO:0007669"/>
    <property type="project" value="InterPro"/>
</dbReference>
<evidence type="ECO:0000256" key="5">
    <source>
        <dbReference type="ARBA" id="ARBA00044978"/>
    </source>
</evidence>
<dbReference type="Proteomes" id="UP000591844">
    <property type="component" value="Unassembled WGS sequence"/>
</dbReference>
<evidence type="ECO:0000313" key="8">
    <source>
        <dbReference type="Proteomes" id="UP000591844"/>
    </source>
</evidence>
<dbReference type="Gene3D" id="1.10.10.60">
    <property type="entry name" value="Homeodomain-like"/>
    <property type="match status" value="2"/>
</dbReference>
<dbReference type="InterPro" id="IPR009057">
    <property type="entry name" value="Homeodomain-like_sf"/>
</dbReference>
<dbReference type="Pfam" id="PF02311">
    <property type="entry name" value="AraC_binding"/>
    <property type="match status" value="1"/>
</dbReference>
<name>A0A7X5QIB0_9GAMM</name>
<evidence type="ECO:0000259" key="6">
    <source>
        <dbReference type="PROSITE" id="PS01124"/>
    </source>
</evidence>
<dbReference type="PRINTS" id="PR00032">
    <property type="entry name" value="HTHARAC"/>
</dbReference>
<proteinExistence type="predicted"/>
<dbReference type="InterPro" id="IPR037923">
    <property type="entry name" value="HTH-like"/>
</dbReference>